<sequence>ISIIRMSDDFLQFVLEEREFMRLPAQRAPSRAKFPNFFTLPEREFYKRFRFRKSTVVNNIYPLVKDVLEVSDQRGKPVPSMIELLGVLRFFATGSFQAHLGPYTGKFRCTGAVQCASVLCSFYWAIKKKIRSLRYGDEHSNLGTCIGGPYEGELPNAPSFNYSQASLMNVAEELTETPDSDGLAIVNTCTQEFLSFANEEKTGLRMRRLYEGPRLSTVVKTTCFC</sequence>
<gene>
    <name evidence="1" type="ORF">NTEN_LOCUS11552</name>
</gene>
<dbReference type="EMBL" id="CADCXU010017177">
    <property type="protein sequence ID" value="CAB0006075.1"/>
    <property type="molecule type" value="Genomic_DNA"/>
</dbReference>
<feature type="non-terminal residue" evidence="1">
    <location>
        <position position="1"/>
    </location>
</feature>
<dbReference type="AlphaFoldDB" id="A0A6H5GT22"/>
<dbReference type="OrthoDB" id="2430314at2759"/>
<protein>
    <submittedName>
        <fullName evidence="1">Uncharacterized protein</fullName>
    </submittedName>
</protein>
<reference evidence="1 2" key="1">
    <citation type="submission" date="2020-02" db="EMBL/GenBank/DDBJ databases">
        <authorList>
            <person name="Ferguson B K."/>
        </authorList>
    </citation>
    <scope>NUCLEOTIDE SEQUENCE [LARGE SCALE GENOMIC DNA]</scope>
</reference>
<evidence type="ECO:0000313" key="1">
    <source>
        <dbReference type="EMBL" id="CAB0006075.1"/>
    </source>
</evidence>
<accession>A0A6H5GT22</accession>
<organism evidence="1 2">
    <name type="scientific">Nesidiocoris tenuis</name>
    <dbReference type="NCBI Taxonomy" id="355587"/>
    <lineage>
        <taxon>Eukaryota</taxon>
        <taxon>Metazoa</taxon>
        <taxon>Ecdysozoa</taxon>
        <taxon>Arthropoda</taxon>
        <taxon>Hexapoda</taxon>
        <taxon>Insecta</taxon>
        <taxon>Pterygota</taxon>
        <taxon>Neoptera</taxon>
        <taxon>Paraneoptera</taxon>
        <taxon>Hemiptera</taxon>
        <taxon>Heteroptera</taxon>
        <taxon>Panheteroptera</taxon>
        <taxon>Cimicomorpha</taxon>
        <taxon>Miridae</taxon>
        <taxon>Dicyphina</taxon>
        <taxon>Nesidiocoris</taxon>
    </lineage>
</organism>
<dbReference type="Proteomes" id="UP000479000">
    <property type="component" value="Unassembled WGS sequence"/>
</dbReference>
<evidence type="ECO:0000313" key="2">
    <source>
        <dbReference type="Proteomes" id="UP000479000"/>
    </source>
</evidence>
<keyword evidence="2" id="KW-1185">Reference proteome</keyword>
<name>A0A6H5GT22_9HEMI</name>
<proteinExistence type="predicted"/>